<evidence type="ECO:0000313" key="2">
    <source>
        <dbReference type="Proteomes" id="UP000229839"/>
    </source>
</evidence>
<dbReference type="EMBL" id="NJGE01000046">
    <property type="protein sequence ID" value="PIT67853.1"/>
    <property type="molecule type" value="Genomic_DNA"/>
</dbReference>
<gene>
    <name evidence="1" type="ORF">CER18_09400</name>
</gene>
<reference evidence="1 2" key="1">
    <citation type="submission" date="2017-06" db="EMBL/GenBank/DDBJ databases">
        <title>Draft genome of Bartonella tribocorum strain L103, isolated from a rodent in Laos.</title>
        <authorList>
            <person name="Hadjadj L."/>
            <person name="Jiyipong T."/>
            <person name="Morand S."/>
            <person name="Diene S.M."/>
            <person name="Rolain J.-M."/>
        </authorList>
    </citation>
    <scope>NUCLEOTIDE SEQUENCE [LARGE SCALE GENOMIC DNA]</scope>
    <source>
        <strain evidence="1 2">L103</strain>
    </source>
</reference>
<organism evidence="1 2">
    <name type="scientific">Bartonella tribocorum</name>
    <dbReference type="NCBI Taxonomy" id="85701"/>
    <lineage>
        <taxon>Bacteria</taxon>
        <taxon>Pseudomonadati</taxon>
        <taxon>Pseudomonadota</taxon>
        <taxon>Alphaproteobacteria</taxon>
        <taxon>Hyphomicrobiales</taxon>
        <taxon>Bartonellaceae</taxon>
        <taxon>Bartonella</taxon>
    </lineage>
</organism>
<evidence type="ECO:0000313" key="1">
    <source>
        <dbReference type="EMBL" id="PIT67853.1"/>
    </source>
</evidence>
<name>A0A2N9Y820_9HYPH</name>
<dbReference type="AlphaFoldDB" id="A0A2N9Y820"/>
<dbReference type="Proteomes" id="UP000229839">
    <property type="component" value="Unassembled WGS sequence"/>
</dbReference>
<proteinExistence type="predicted"/>
<evidence type="ECO:0008006" key="3">
    <source>
        <dbReference type="Google" id="ProtNLM"/>
    </source>
</evidence>
<dbReference type="OrthoDB" id="8227546at2"/>
<comment type="caution">
    <text evidence="1">The sequence shown here is derived from an EMBL/GenBank/DDBJ whole genome shotgun (WGS) entry which is preliminary data.</text>
</comment>
<accession>A0A2N9Y820</accession>
<dbReference type="STRING" id="85701.BM1374166_01992"/>
<sequence length="298" mass="33443">MNEVMNEGMNEDYRVAAPVFDDDESSFDVDHEVETVESHDATPPEPIVEPVEKPSEIVPSIEQQRAIEQAKQAREALVKFYEPQAQTPMVEGESGPPDPTQDIIGYMGWMGKKLQEQGAYIREQKEALRKAEEQQQHDMRLGQFFNNSVESFKNKSSDFDAAANFLYETRAKELRSWSSLYPECADQNTIDAIIKDQLHALVATCAQRDLNPAEELYRIAQNLGYQNQAIQANNQVAALQSRQNSARTLTASGGGGVTGPMTKETLANMSEKEFNAWISNPKNEARFYEIMGADPDEI</sequence>
<protein>
    <recommendedName>
        <fullName evidence="3">Phage protein</fullName>
    </recommendedName>
</protein>